<feature type="coiled-coil region" evidence="6">
    <location>
        <begin position="267"/>
        <end position="294"/>
    </location>
</feature>
<keyword evidence="2" id="KW-1003">Cell membrane</keyword>
<sequence length="573" mass="58653">MADPLFHASPRPAAPGWRGLAPRLLAVVALLAAVAASLSFMADRLLVAEHDRLRGTEQRGARLNALGRAGTEILAFVRATEFLPIALTPDDRRSWEASAAEHLALVEERLRHFTATIVAADNRADLAATQGMLDRYKPQYAAVLEQSRGGRLDAAGATAVAAAPMAQEMIAAVRRMEDRITAVNAQEARNSDQAIADARFWLTLVTGLGILGGGGLALFLVLQGVTGPLGRLSTVADALAAGRIDATTPEIGRRDEVGAIARGLEALRGSAQRARSLEAEAAALRQATEATQRDGRRALAARVEAQLGAVVQTLAGSAQTLEANIGTLGATAEDTTLRATSVANAAGLATGNVQTVAAAAEELAASVGEITRQVAQAAQVARQAVQEAGAADATVAGLSEAAQRIGDVVQLIGDIAGQTNLLALNATIEAARAGEAGKGFAVVASEVKALAGQTAKATEEISQQITAIQEATGRAVQSIRGIAGVVGQVDQIAATIAAAVEEQGAATREIARNVGEAARGTEEVSANIDHVSSGMADTAAALAAMRRTTGQVTAQGATLRSELDGLLQGLRAA</sequence>
<keyword evidence="12" id="KW-1185">Reference proteome</keyword>
<feature type="domain" description="Methyl-accepting transducer" evidence="8">
    <location>
        <begin position="317"/>
        <end position="539"/>
    </location>
</feature>
<gene>
    <name evidence="11" type="ORF">QWZ14_26885</name>
</gene>
<dbReference type="Pfam" id="PF00672">
    <property type="entry name" value="HAMP"/>
    <property type="match status" value="1"/>
</dbReference>
<feature type="transmembrane region" description="Helical" evidence="7">
    <location>
        <begin position="20"/>
        <end position="42"/>
    </location>
</feature>
<dbReference type="PROSITE" id="PS50192">
    <property type="entry name" value="T_SNARE"/>
    <property type="match status" value="1"/>
</dbReference>
<dbReference type="SMART" id="SM00283">
    <property type="entry name" value="MA"/>
    <property type="match status" value="1"/>
</dbReference>
<dbReference type="InterPro" id="IPR003660">
    <property type="entry name" value="HAMP_dom"/>
</dbReference>
<name>A0ABT8ADX5_9PROT</name>
<keyword evidence="7" id="KW-1133">Transmembrane helix</keyword>
<dbReference type="Proteomes" id="UP001529369">
    <property type="component" value="Unassembled WGS sequence"/>
</dbReference>
<dbReference type="PROSITE" id="PS50885">
    <property type="entry name" value="HAMP"/>
    <property type="match status" value="1"/>
</dbReference>
<dbReference type="PANTHER" id="PTHR32089:SF112">
    <property type="entry name" value="LYSOZYME-LIKE PROTEIN-RELATED"/>
    <property type="match status" value="1"/>
</dbReference>
<evidence type="ECO:0000256" key="2">
    <source>
        <dbReference type="ARBA" id="ARBA00022519"/>
    </source>
</evidence>
<keyword evidence="3 5" id="KW-0807">Transducer</keyword>
<proteinExistence type="inferred from homology"/>
<feature type="domain" description="HAMP" evidence="10">
    <location>
        <begin position="223"/>
        <end position="276"/>
    </location>
</feature>
<comment type="subcellular location">
    <subcellularLocation>
        <location evidence="1">Cell inner membrane</location>
        <topology evidence="1">Multi-pass membrane protein</topology>
    </subcellularLocation>
</comment>
<keyword evidence="6" id="KW-0175">Coiled coil</keyword>
<dbReference type="Gene3D" id="6.10.340.10">
    <property type="match status" value="1"/>
</dbReference>
<evidence type="ECO:0000256" key="7">
    <source>
        <dbReference type="SAM" id="Phobius"/>
    </source>
</evidence>
<dbReference type="SUPFAM" id="SSF58104">
    <property type="entry name" value="Methyl-accepting chemotaxis protein (MCP) signaling domain"/>
    <property type="match status" value="1"/>
</dbReference>
<evidence type="ECO:0000256" key="3">
    <source>
        <dbReference type="ARBA" id="ARBA00023224"/>
    </source>
</evidence>
<evidence type="ECO:0000313" key="11">
    <source>
        <dbReference type="EMBL" id="MDN3568022.1"/>
    </source>
</evidence>
<protein>
    <submittedName>
        <fullName evidence="11">HAMP domain-containing methyl-accepting chemotaxis protein</fullName>
    </submittedName>
</protein>
<comment type="similarity">
    <text evidence="4">Belongs to the methyl-accepting chemotaxis (MCP) protein family.</text>
</comment>
<evidence type="ECO:0000259" key="10">
    <source>
        <dbReference type="PROSITE" id="PS50885"/>
    </source>
</evidence>
<dbReference type="PROSITE" id="PS50111">
    <property type="entry name" value="CHEMOTAXIS_TRANSDUC_2"/>
    <property type="match status" value="1"/>
</dbReference>
<evidence type="ECO:0000259" key="8">
    <source>
        <dbReference type="PROSITE" id="PS50111"/>
    </source>
</evidence>
<dbReference type="CDD" id="cd06225">
    <property type="entry name" value="HAMP"/>
    <property type="match status" value="1"/>
</dbReference>
<dbReference type="InterPro" id="IPR004089">
    <property type="entry name" value="MCPsignal_dom"/>
</dbReference>
<dbReference type="RefSeq" id="WP_290320117.1">
    <property type="nucleotide sequence ID" value="NZ_JAUFPN010000201.1"/>
</dbReference>
<comment type="caution">
    <text evidence="11">The sequence shown here is derived from an EMBL/GenBank/DDBJ whole genome shotgun (WGS) entry which is preliminary data.</text>
</comment>
<accession>A0ABT8ADX5</accession>
<feature type="domain" description="T-SNARE coiled-coil homology" evidence="9">
    <location>
        <begin position="477"/>
        <end position="531"/>
    </location>
</feature>
<dbReference type="Pfam" id="PF00015">
    <property type="entry name" value="MCPsignal"/>
    <property type="match status" value="1"/>
</dbReference>
<organism evidence="11 12">
    <name type="scientific">Paeniroseomonas aquatica</name>
    <dbReference type="NCBI Taxonomy" id="373043"/>
    <lineage>
        <taxon>Bacteria</taxon>
        <taxon>Pseudomonadati</taxon>
        <taxon>Pseudomonadota</taxon>
        <taxon>Alphaproteobacteria</taxon>
        <taxon>Acetobacterales</taxon>
        <taxon>Acetobacteraceae</taxon>
        <taxon>Paeniroseomonas</taxon>
    </lineage>
</organism>
<dbReference type="PANTHER" id="PTHR32089">
    <property type="entry name" value="METHYL-ACCEPTING CHEMOTAXIS PROTEIN MCPB"/>
    <property type="match status" value="1"/>
</dbReference>
<evidence type="ECO:0000256" key="4">
    <source>
        <dbReference type="ARBA" id="ARBA00029447"/>
    </source>
</evidence>
<keyword evidence="2" id="KW-0997">Cell inner membrane</keyword>
<evidence type="ECO:0000256" key="6">
    <source>
        <dbReference type="SAM" id="Coils"/>
    </source>
</evidence>
<evidence type="ECO:0000256" key="5">
    <source>
        <dbReference type="PROSITE-ProRule" id="PRU00284"/>
    </source>
</evidence>
<keyword evidence="7" id="KW-0812">Transmembrane</keyword>
<dbReference type="EMBL" id="JAUFPN010000201">
    <property type="protein sequence ID" value="MDN3568022.1"/>
    <property type="molecule type" value="Genomic_DNA"/>
</dbReference>
<dbReference type="SMART" id="SM00304">
    <property type="entry name" value="HAMP"/>
    <property type="match status" value="1"/>
</dbReference>
<feature type="transmembrane region" description="Helical" evidence="7">
    <location>
        <begin position="200"/>
        <end position="222"/>
    </location>
</feature>
<dbReference type="InterPro" id="IPR000727">
    <property type="entry name" value="T_SNARE_dom"/>
</dbReference>
<dbReference type="Gene3D" id="1.10.287.950">
    <property type="entry name" value="Methyl-accepting chemotaxis protein"/>
    <property type="match status" value="1"/>
</dbReference>
<evidence type="ECO:0000313" key="12">
    <source>
        <dbReference type="Proteomes" id="UP001529369"/>
    </source>
</evidence>
<keyword evidence="7" id="KW-0472">Membrane</keyword>
<evidence type="ECO:0000256" key="1">
    <source>
        <dbReference type="ARBA" id="ARBA00004429"/>
    </source>
</evidence>
<reference evidence="12" key="1">
    <citation type="journal article" date="2019" name="Int. J. Syst. Evol. Microbiol.">
        <title>The Global Catalogue of Microorganisms (GCM) 10K type strain sequencing project: providing services to taxonomists for standard genome sequencing and annotation.</title>
        <authorList>
            <consortium name="The Broad Institute Genomics Platform"/>
            <consortium name="The Broad Institute Genome Sequencing Center for Infectious Disease"/>
            <person name="Wu L."/>
            <person name="Ma J."/>
        </authorList>
    </citation>
    <scope>NUCLEOTIDE SEQUENCE [LARGE SCALE GENOMIC DNA]</scope>
    <source>
        <strain evidence="12">CECT 7131</strain>
    </source>
</reference>
<evidence type="ECO:0000259" key="9">
    <source>
        <dbReference type="PROSITE" id="PS50192"/>
    </source>
</evidence>